<organism evidence="1 2">
    <name type="scientific">Trichinella murrelli</name>
    <dbReference type="NCBI Taxonomy" id="144512"/>
    <lineage>
        <taxon>Eukaryota</taxon>
        <taxon>Metazoa</taxon>
        <taxon>Ecdysozoa</taxon>
        <taxon>Nematoda</taxon>
        <taxon>Enoplea</taxon>
        <taxon>Dorylaimia</taxon>
        <taxon>Trichinellida</taxon>
        <taxon>Trichinellidae</taxon>
        <taxon>Trichinella</taxon>
    </lineage>
</organism>
<dbReference type="AlphaFoldDB" id="A0A0V0TBI5"/>
<proteinExistence type="predicted"/>
<evidence type="ECO:0000313" key="2">
    <source>
        <dbReference type="Proteomes" id="UP000055048"/>
    </source>
</evidence>
<reference evidence="1 2" key="1">
    <citation type="submission" date="2015-01" db="EMBL/GenBank/DDBJ databases">
        <title>Evolution of Trichinella species and genotypes.</title>
        <authorList>
            <person name="Korhonen P.K."/>
            <person name="Edoardo P."/>
            <person name="Giuseppe L.R."/>
            <person name="Gasser R.B."/>
        </authorList>
    </citation>
    <scope>NUCLEOTIDE SEQUENCE [LARGE SCALE GENOMIC DNA]</scope>
    <source>
        <strain evidence="1">ISS417</strain>
    </source>
</reference>
<name>A0A0V0TBI5_9BILA</name>
<accession>A0A0V0TBI5</accession>
<keyword evidence="2" id="KW-1185">Reference proteome</keyword>
<sequence length="40" mass="4362">MHKLISVFQGVSKQDGIVDVPEETDCNGITSVNKKTSLSR</sequence>
<dbReference type="OrthoDB" id="5928939at2759"/>
<protein>
    <submittedName>
        <fullName evidence="1">Uncharacterized protein</fullName>
    </submittedName>
</protein>
<dbReference type="EMBL" id="JYDJ01000369">
    <property type="protein sequence ID" value="KRX36365.1"/>
    <property type="molecule type" value="Genomic_DNA"/>
</dbReference>
<comment type="caution">
    <text evidence="1">The sequence shown here is derived from an EMBL/GenBank/DDBJ whole genome shotgun (WGS) entry which is preliminary data.</text>
</comment>
<dbReference type="Proteomes" id="UP000055048">
    <property type="component" value="Unassembled WGS sequence"/>
</dbReference>
<evidence type="ECO:0000313" key="1">
    <source>
        <dbReference type="EMBL" id="KRX36365.1"/>
    </source>
</evidence>
<gene>
    <name evidence="1" type="ORF">T05_1599</name>
</gene>